<dbReference type="Pfam" id="PF02493">
    <property type="entry name" value="MORN"/>
    <property type="match status" value="8"/>
</dbReference>
<dbReference type="SUPFAM" id="SSF56104">
    <property type="entry name" value="SAICAR synthase-like"/>
    <property type="match status" value="1"/>
</dbReference>
<dbReference type="SUPFAM" id="SSF82185">
    <property type="entry name" value="Histone H3 K4-specific methyltransferase SET7/9 N-terminal domain"/>
    <property type="match status" value="2"/>
</dbReference>
<dbReference type="Gene3D" id="2.20.110.10">
    <property type="entry name" value="Histone H3 K4-specific methyltransferase SET7/9 N-terminal domain"/>
    <property type="match status" value="3"/>
</dbReference>
<dbReference type="PROSITE" id="PS51455">
    <property type="entry name" value="PIPK"/>
    <property type="match status" value="1"/>
</dbReference>
<evidence type="ECO:0000259" key="4">
    <source>
        <dbReference type="PROSITE" id="PS51455"/>
    </source>
</evidence>
<evidence type="ECO:0000256" key="3">
    <source>
        <dbReference type="PROSITE-ProRule" id="PRU00781"/>
    </source>
</evidence>
<dbReference type="PANTHER" id="PTHR23086:SF25">
    <property type="entry name" value="PHOSPHATIDYLINOSITOL 4-PHOSPHATE 5-KINASE 8"/>
    <property type="match status" value="1"/>
</dbReference>
<gene>
    <name evidence="5" type="ORF">IFM89_009792</name>
</gene>
<evidence type="ECO:0000256" key="2">
    <source>
        <dbReference type="ARBA" id="ARBA00022737"/>
    </source>
</evidence>
<evidence type="ECO:0000313" key="6">
    <source>
        <dbReference type="Proteomes" id="UP000631114"/>
    </source>
</evidence>
<dbReference type="InterPro" id="IPR027484">
    <property type="entry name" value="PInositol-4-P-5-kinase_N"/>
</dbReference>
<name>A0A835M2L2_9MAGN</name>
<dbReference type="EC" id="2.7.1.68" evidence="1"/>
<keyword evidence="3" id="KW-0067">ATP-binding</keyword>
<dbReference type="Pfam" id="PF01504">
    <property type="entry name" value="PIP5K"/>
    <property type="match status" value="1"/>
</dbReference>
<reference evidence="5 6" key="1">
    <citation type="submission" date="2020-10" db="EMBL/GenBank/DDBJ databases">
        <title>The Coptis chinensis genome and diversification of protoberbering-type alkaloids.</title>
        <authorList>
            <person name="Wang B."/>
            <person name="Shu S."/>
            <person name="Song C."/>
            <person name="Liu Y."/>
        </authorList>
    </citation>
    <scope>NUCLEOTIDE SEQUENCE [LARGE SCALE GENOMIC DNA]</scope>
    <source>
        <strain evidence="5">HL-2020</strain>
        <tissue evidence="5">Leaf</tissue>
    </source>
</reference>
<dbReference type="GO" id="GO:0005886">
    <property type="term" value="C:plasma membrane"/>
    <property type="evidence" value="ECO:0007669"/>
    <property type="project" value="TreeGrafter"/>
</dbReference>
<keyword evidence="6" id="KW-1185">Reference proteome</keyword>
<organism evidence="5 6">
    <name type="scientific">Coptis chinensis</name>
    <dbReference type="NCBI Taxonomy" id="261450"/>
    <lineage>
        <taxon>Eukaryota</taxon>
        <taxon>Viridiplantae</taxon>
        <taxon>Streptophyta</taxon>
        <taxon>Embryophyta</taxon>
        <taxon>Tracheophyta</taxon>
        <taxon>Spermatophyta</taxon>
        <taxon>Magnoliopsida</taxon>
        <taxon>Ranunculales</taxon>
        <taxon>Ranunculaceae</taxon>
        <taxon>Coptidoideae</taxon>
        <taxon>Coptis</taxon>
    </lineage>
</organism>
<feature type="domain" description="PIPK" evidence="4">
    <location>
        <begin position="360"/>
        <end position="496"/>
    </location>
</feature>
<dbReference type="OrthoDB" id="70770at2759"/>
<dbReference type="InterPro" id="IPR002498">
    <property type="entry name" value="PInositol-4-P-4/5-kinase_core"/>
</dbReference>
<dbReference type="PANTHER" id="PTHR23086">
    <property type="entry name" value="PHOSPHATIDYLINOSITOL-4-PHOSPHATE 5-KINASE"/>
    <property type="match status" value="1"/>
</dbReference>
<dbReference type="Proteomes" id="UP000631114">
    <property type="component" value="Unassembled WGS sequence"/>
</dbReference>
<evidence type="ECO:0000256" key="1">
    <source>
        <dbReference type="ARBA" id="ARBA00012172"/>
    </source>
</evidence>
<dbReference type="AlphaFoldDB" id="A0A835M2L2"/>
<dbReference type="GO" id="GO:0046854">
    <property type="term" value="P:phosphatidylinositol phosphate biosynthetic process"/>
    <property type="evidence" value="ECO:0007669"/>
    <property type="project" value="TreeGrafter"/>
</dbReference>
<dbReference type="InterPro" id="IPR023610">
    <property type="entry name" value="PInositol-4/5-P-5/4-kinase"/>
</dbReference>
<sequence length="496" mass="55981">MVLKKVDEFIISFFRIGEKVFPNGDRYAGSFKGLLPHGKGKYTWSDGTVYDGEWDRGKMTGVGNFCWTSGATYEGEVSGGYLHGCGTFNGTDGSIYRGAWRINIQHGLGRKQYCNLDIYEGSWKEGVKEGSGRYDWSTEDTYIGNWKAGNMCGRGVMKWANSDMYDGFWLDGLKHGSGFYRFSDGGYYFGTWSRGLKDGQGTFYPAGSKLPSLPNWYSSAGYYDDNSNALSHSLSVKSDKSKVRRASIKGSLSEKLSIGLFRSSGRISNRSGSLEKDWSFDDSAKEVPSRESSRTLSFNSEEGGSEARDGSNIVYVREYMQGVLIKEKDRKNAAGLSNKNKWKNKFPGKEERPSKNIFKGRGSYFLMLNLQLGIRYTVGKVTPVPMREVLSSDFGPRARIWVYFPKDGSQFTPPHRSIGFYWKDYCPMVFRNLREMFKIDAADYMMSICDGDGLREVSSAGKSGSLFYVSQDERFVIKTLKKSEQKVWIQITTNFK</sequence>
<dbReference type="Gene3D" id="3.30.800.10">
    <property type="entry name" value="Phosphatidylinositol Phosphate Kinase II Beta"/>
    <property type="match status" value="1"/>
</dbReference>
<dbReference type="SMART" id="SM00698">
    <property type="entry name" value="MORN"/>
    <property type="match status" value="8"/>
</dbReference>
<keyword evidence="3" id="KW-0547">Nucleotide-binding</keyword>
<comment type="caution">
    <text evidence="5">The sequence shown here is derived from an EMBL/GenBank/DDBJ whole genome shotgun (WGS) entry which is preliminary data.</text>
</comment>
<proteinExistence type="predicted"/>
<keyword evidence="3" id="KW-0418">Kinase</keyword>
<protein>
    <recommendedName>
        <fullName evidence="1">1-phosphatidylinositol-4-phosphate 5-kinase</fullName>
        <ecNumber evidence="1">2.7.1.68</ecNumber>
    </recommendedName>
</protein>
<keyword evidence="2" id="KW-0677">Repeat</keyword>
<dbReference type="GO" id="GO:0005524">
    <property type="term" value="F:ATP binding"/>
    <property type="evidence" value="ECO:0007669"/>
    <property type="project" value="UniProtKB-UniRule"/>
</dbReference>
<keyword evidence="3" id="KW-0808">Transferase</keyword>
<dbReference type="EMBL" id="JADFTS010000004">
    <property type="protein sequence ID" value="KAF9608426.1"/>
    <property type="molecule type" value="Genomic_DNA"/>
</dbReference>
<dbReference type="GO" id="GO:0016308">
    <property type="term" value="F:1-phosphatidylinositol-4-phosphate 5-kinase activity"/>
    <property type="evidence" value="ECO:0007669"/>
    <property type="project" value="UniProtKB-EC"/>
</dbReference>
<dbReference type="SMART" id="SM00330">
    <property type="entry name" value="PIPKc"/>
    <property type="match status" value="1"/>
</dbReference>
<evidence type="ECO:0000313" key="5">
    <source>
        <dbReference type="EMBL" id="KAF9608426.1"/>
    </source>
</evidence>
<dbReference type="InterPro" id="IPR003409">
    <property type="entry name" value="MORN"/>
</dbReference>
<accession>A0A835M2L2</accession>